<dbReference type="Pfam" id="PF17383">
    <property type="entry name" value="kleA_kleC"/>
    <property type="match status" value="1"/>
</dbReference>
<dbReference type="EMBL" id="KX467643">
    <property type="protein sequence ID" value="AOS58384.1"/>
    <property type="molecule type" value="Genomic_DNA"/>
</dbReference>
<feature type="coiled-coil region" evidence="1">
    <location>
        <begin position="7"/>
        <end position="41"/>
    </location>
</feature>
<evidence type="ECO:0000313" key="2">
    <source>
        <dbReference type="EMBL" id="AOS58384.1"/>
    </source>
</evidence>
<gene>
    <name evidence="2" type="primary">SIFV2_gp29</name>
</gene>
<name>A0A1D8BJ94_SIFV</name>
<dbReference type="InterPro" id="IPR035338">
    <property type="entry name" value="KleA/KleC-like"/>
</dbReference>
<protein>
    <submittedName>
        <fullName evidence="2">Conserved lipothrixviral protein</fullName>
    </submittedName>
</protein>
<reference evidence="2" key="1">
    <citation type="journal article" date="2014" name="Mol. Microbiol.">
        <title>Inter-viral conflicts that exploit host CRISPR immune systems of Sulfolobus.</title>
        <authorList>
            <person name="Erdmann S."/>
            <person name="Le Moine Bauer S."/>
            <person name="Garrett R.A."/>
        </authorList>
    </citation>
    <scope>NUCLEOTIDE SEQUENCE [LARGE SCALE GENOMIC DNA]</scope>
</reference>
<evidence type="ECO:0000256" key="1">
    <source>
        <dbReference type="SAM" id="Coils"/>
    </source>
</evidence>
<dbReference type="Proteomes" id="UP000223173">
    <property type="component" value="Segment"/>
</dbReference>
<sequence>MSEQKPEQDVNKKIEELEKKVQELQEQLEKTKQAVKTVASILDNHLKGQWTLEDVKIAITHINEMVQLLTQSGIIRPGGEGNGNWLQMMLAQQFMQQKQAQQSQDVQIEPLKKKNKKKLKKFLDEEAEEEE</sequence>
<accession>A0A1D8BJ94</accession>
<keyword evidence="1" id="KW-0175">Coiled coil</keyword>
<reference evidence="2" key="2">
    <citation type="submission" date="2016-06" db="EMBL/GenBank/DDBJ databases">
        <authorList>
            <person name="Kjaerup R.B."/>
            <person name="Dalgaard T.S."/>
            <person name="Juul-Madsen H.R."/>
        </authorList>
    </citation>
    <scope>NUCLEOTIDE SEQUENCE</scope>
</reference>
<proteinExistence type="predicted"/>
<organism evidence="2">
    <name type="scientific">Sulfolobus islandicus filamentous virus 2</name>
    <dbReference type="NCBI Taxonomy" id="1902331"/>
    <lineage>
        <taxon>Viruses</taxon>
        <taxon>Adnaviria</taxon>
        <taxon>Zilligvirae</taxon>
        <taxon>Taleaviricota</taxon>
        <taxon>Tokiviricetes</taxon>
        <taxon>Ligamenvirales</taxon>
        <taxon>Lipothrixviridae</taxon>
        <taxon>Betalipothrixvirus</taxon>
        <taxon>Betalipothrixvirus hveragerdiense</taxon>
        <taxon>Sulfolobus islandicus filamentous virus</taxon>
    </lineage>
</organism>